<evidence type="ECO:0000256" key="2">
    <source>
        <dbReference type="PROSITE-ProRule" id="PRU00708"/>
    </source>
</evidence>
<gene>
    <name evidence="4" type="ORF">KIW84_024303</name>
</gene>
<dbReference type="GO" id="GO:0003723">
    <property type="term" value="F:RNA binding"/>
    <property type="evidence" value="ECO:0007669"/>
    <property type="project" value="InterPro"/>
</dbReference>
<dbReference type="PROSITE" id="PS51375">
    <property type="entry name" value="PPR"/>
    <property type="match status" value="4"/>
</dbReference>
<feature type="repeat" description="PPR" evidence="2">
    <location>
        <begin position="335"/>
        <end position="369"/>
    </location>
</feature>
<feature type="repeat" description="PPR" evidence="2">
    <location>
        <begin position="436"/>
        <end position="470"/>
    </location>
</feature>
<dbReference type="Gramene" id="Psat02G0430300-T1">
    <property type="protein sequence ID" value="KAI5438509.1"/>
    <property type="gene ID" value="KIW84_024303"/>
</dbReference>
<comment type="caution">
    <text evidence="4">The sequence shown here is derived from an EMBL/GenBank/DDBJ whole genome shotgun (WGS) entry which is preliminary data.</text>
</comment>
<dbReference type="AlphaFoldDB" id="A0A9D4YG63"/>
<dbReference type="Pfam" id="PF01535">
    <property type="entry name" value="PPR"/>
    <property type="match status" value="3"/>
</dbReference>
<dbReference type="GO" id="GO:0005739">
    <property type="term" value="C:mitochondrion"/>
    <property type="evidence" value="ECO:0007669"/>
    <property type="project" value="GOC"/>
</dbReference>
<reference evidence="4 5" key="1">
    <citation type="journal article" date="2022" name="Nat. Genet.">
        <title>Improved pea reference genome and pan-genome highlight genomic features and evolutionary characteristics.</title>
        <authorList>
            <person name="Yang T."/>
            <person name="Liu R."/>
            <person name="Luo Y."/>
            <person name="Hu S."/>
            <person name="Wang D."/>
            <person name="Wang C."/>
            <person name="Pandey M.K."/>
            <person name="Ge S."/>
            <person name="Xu Q."/>
            <person name="Li N."/>
            <person name="Li G."/>
            <person name="Huang Y."/>
            <person name="Saxena R.K."/>
            <person name="Ji Y."/>
            <person name="Li M."/>
            <person name="Yan X."/>
            <person name="He Y."/>
            <person name="Liu Y."/>
            <person name="Wang X."/>
            <person name="Xiang C."/>
            <person name="Varshney R.K."/>
            <person name="Ding H."/>
            <person name="Gao S."/>
            <person name="Zong X."/>
        </authorList>
    </citation>
    <scope>NUCLEOTIDE SEQUENCE [LARGE SCALE GENOMIC DNA]</scope>
    <source>
        <strain evidence="4 5">cv. Zhongwan 6</strain>
    </source>
</reference>
<dbReference type="NCBIfam" id="TIGR00756">
    <property type="entry name" value="PPR"/>
    <property type="match status" value="4"/>
</dbReference>
<evidence type="ECO:0000256" key="1">
    <source>
        <dbReference type="ARBA" id="ARBA00022737"/>
    </source>
</evidence>
<feature type="repeat" description="PPR" evidence="2">
    <location>
        <begin position="544"/>
        <end position="578"/>
    </location>
</feature>
<dbReference type="GO" id="GO:0080156">
    <property type="term" value="P:mitochondrial mRNA modification"/>
    <property type="evidence" value="ECO:0007669"/>
    <property type="project" value="EnsemblPlants"/>
</dbReference>
<protein>
    <recommendedName>
        <fullName evidence="6">Pentatricopeptide repeat-containing protein</fullName>
    </recommendedName>
</protein>
<dbReference type="Pfam" id="PF20431">
    <property type="entry name" value="E_motif"/>
    <property type="match status" value="1"/>
</dbReference>
<dbReference type="InterPro" id="IPR046848">
    <property type="entry name" value="E_motif"/>
</dbReference>
<dbReference type="Gene3D" id="1.25.40.10">
    <property type="entry name" value="Tetratricopeptide repeat domain"/>
    <property type="match status" value="4"/>
</dbReference>
<feature type="region of interest" description="Disordered" evidence="3">
    <location>
        <begin position="114"/>
        <end position="137"/>
    </location>
</feature>
<sequence length="832" mass="94110">MSRHQQYMVNAYHGGEICTSNDVGITFENAEICRFKISRKVTFGYFKEKIESKLQNGFVAQIVYRNVVQFGNNLFKFVPLKVRDDDDVETMFVNHEFSGLDSIDLYIKFQPSQQTEEVNAPSDDEDANDPHVNDPQIPSIIPIEDVEEDDVEDENEAQADHYFTSLFEEGECDHVEQEVENAIPINQTVVIIEATVSSHCFTHFTNLFNPLPKPQRCHHLLRHLLTSAQSQFAPQMPIASFFSYTFLSFEGVKLKVRFFFTNRLIMIHHNTILSFIPKCKTMIQLKTLHALILTTPTNIDTMIIPLSKLIDFCVDSQFGDINYANSLFTQIHSPNLYIWNSIIRGYAKSNNPTMSLLLYKQMLQNGFSPDHFTFPFVLKASSFIDDHGIGKCIHSCTVKSGFESNVYVATGLLHMYVSCKDMEYGLKLFDNIPKSNVVAWTCLIAGYVNNNQPREALEVFIDMGNWGVEPNEVTMVNALIACARSRDIDTGRWVHERIRKAGYDPFVSASNCNVILATSVLEMYAKCGSLNVARDLFNKMPKRNIVAWNCMINAYTHCEKHNEALDLFSDMLADGICPDRATFLSVLSVCAHQCALALGETVHACLLKSNIATDIDLATSLLDMYAKNGELRSAQKIFNNSLEKKDVVMWTSMINGLAIHGHGNEALSMFQIMQDDSTIIPDLITYIGVLFACSHVGLVEEAQRQFNMMTKRYGIVPEREHYSCMIDILSRAGHLGEAKRLMDTMPMQPNIAIWGALLNGCQIHENISVASQVKVQLTELRPVQSGIYVLLSNIYANAGRWEEVNMTRKVMQRKRIAKTIGHSSVEMKMLTL</sequence>
<evidence type="ECO:0000313" key="5">
    <source>
        <dbReference type="Proteomes" id="UP001058974"/>
    </source>
</evidence>
<dbReference type="InterPro" id="IPR046960">
    <property type="entry name" value="PPR_At4g14850-like_plant"/>
</dbReference>
<organism evidence="4 5">
    <name type="scientific">Pisum sativum</name>
    <name type="common">Garden pea</name>
    <name type="synonym">Lathyrus oleraceus</name>
    <dbReference type="NCBI Taxonomy" id="3888"/>
    <lineage>
        <taxon>Eukaryota</taxon>
        <taxon>Viridiplantae</taxon>
        <taxon>Streptophyta</taxon>
        <taxon>Embryophyta</taxon>
        <taxon>Tracheophyta</taxon>
        <taxon>Spermatophyta</taxon>
        <taxon>Magnoliopsida</taxon>
        <taxon>eudicotyledons</taxon>
        <taxon>Gunneridae</taxon>
        <taxon>Pentapetalae</taxon>
        <taxon>rosids</taxon>
        <taxon>fabids</taxon>
        <taxon>Fabales</taxon>
        <taxon>Fabaceae</taxon>
        <taxon>Papilionoideae</taxon>
        <taxon>50 kb inversion clade</taxon>
        <taxon>NPAAA clade</taxon>
        <taxon>Hologalegina</taxon>
        <taxon>IRL clade</taxon>
        <taxon>Fabeae</taxon>
        <taxon>Lathyrus</taxon>
    </lineage>
</organism>
<accession>A0A9D4YG63</accession>
<dbReference type="FunFam" id="1.25.40.10:FF:000184">
    <property type="entry name" value="Pentatricopeptide repeat-containing protein, chloroplastic"/>
    <property type="match status" value="1"/>
</dbReference>
<dbReference type="FunFam" id="1.25.40.10:FF:000417">
    <property type="entry name" value="Pentatricopeptide repeat-containing protein At4g38010"/>
    <property type="match status" value="1"/>
</dbReference>
<feature type="repeat" description="PPR" evidence="2">
    <location>
        <begin position="646"/>
        <end position="680"/>
    </location>
</feature>
<dbReference type="FunFam" id="1.25.40.10:FF:000427">
    <property type="entry name" value="Pentatricopeptide repeat-containing protein chloroplastic"/>
    <property type="match status" value="1"/>
</dbReference>
<evidence type="ECO:0000313" key="4">
    <source>
        <dbReference type="EMBL" id="KAI5438509.1"/>
    </source>
</evidence>
<dbReference type="Pfam" id="PF13041">
    <property type="entry name" value="PPR_2"/>
    <property type="match status" value="3"/>
</dbReference>
<proteinExistence type="predicted"/>
<dbReference type="InterPro" id="IPR011990">
    <property type="entry name" value="TPR-like_helical_dom_sf"/>
</dbReference>
<dbReference type="EMBL" id="JAMSHJ010000002">
    <property type="protein sequence ID" value="KAI5438509.1"/>
    <property type="molecule type" value="Genomic_DNA"/>
</dbReference>
<keyword evidence="5" id="KW-1185">Reference proteome</keyword>
<evidence type="ECO:0000256" key="3">
    <source>
        <dbReference type="SAM" id="MobiDB-lite"/>
    </source>
</evidence>
<name>A0A9D4YG63_PEA</name>
<dbReference type="Proteomes" id="UP001058974">
    <property type="component" value="Chromosome 2"/>
</dbReference>
<dbReference type="InterPro" id="IPR002885">
    <property type="entry name" value="PPR_rpt"/>
</dbReference>
<dbReference type="PANTHER" id="PTHR47926:SF344">
    <property type="entry name" value="OS07G0636900 PROTEIN"/>
    <property type="match status" value="1"/>
</dbReference>
<dbReference type="PANTHER" id="PTHR47926">
    <property type="entry name" value="PENTATRICOPEPTIDE REPEAT-CONTAINING PROTEIN"/>
    <property type="match status" value="1"/>
</dbReference>
<keyword evidence="1" id="KW-0677">Repeat</keyword>
<evidence type="ECO:0008006" key="6">
    <source>
        <dbReference type="Google" id="ProtNLM"/>
    </source>
</evidence>